<dbReference type="KEGG" id="tbl:TBLA_0C04540"/>
<dbReference type="eggNOG" id="ENOG502RJPB">
    <property type="taxonomic scope" value="Eukaryota"/>
</dbReference>
<dbReference type="Pfam" id="PF06101">
    <property type="entry name" value="Vps62"/>
    <property type="match status" value="1"/>
</dbReference>
<gene>
    <name evidence="2" type="primary">TBLA0C04540</name>
    <name evidence="2" type="ORF">TBLA_0C04540</name>
</gene>
<dbReference type="Proteomes" id="UP000002866">
    <property type="component" value="Chromosome 3"/>
</dbReference>
<dbReference type="RefSeq" id="XP_004179770.1">
    <property type="nucleotide sequence ID" value="XM_004179722.1"/>
</dbReference>
<keyword evidence="1" id="KW-0732">Signal</keyword>
<organism evidence="2 3">
    <name type="scientific">Henningerozyma blattae (strain ATCC 34711 / CBS 6284 / DSM 70876 / NBRC 10599 / NRRL Y-10934 / UCD 77-7)</name>
    <name type="common">Yeast</name>
    <name type="synonym">Tetrapisispora blattae</name>
    <dbReference type="NCBI Taxonomy" id="1071380"/>
    <lineage>
        <taxon>Eukaryota</taxon>
        <taxon>Fungi</taxon>
        <taxon>Dikarya</taxon>
        <taxon>Ascomycota</taxon>
        <taxon>Saccharomycotina</taxon>
        <taxon>Saccharomycetes</taxon>
        <taxon>Saccharomycetales</taxon>
        <taxon>Saccharomycetaceae</taxon>
        <taxon>Henningerozyma</taxon>
    </lineage>
</organism>
<dbReference type="PANTHER" id="PTHR48220:SF1">
    <property type="entry name" value="VACUOLAR PROTEIN SORTING-ASSOCIATED PROTEIN 62-RELATED"/>
    <property type="match status" value="1"/>
</dbReference>
<dbReference type="EMBL" id="HE806318">
    <property type="protein sequence ID" value="CCH60251.1"/>
    <property type="molecule type" value="Genomic_DNA"/>
</dbReference>
<dbReference type="OrthoDB" id="188042at2759"/>
<proteinExistence type="predicted"/>
<feature type="signal peptide" evidence="1">
    <location>
        <begin position="1"/>
        <end position="23"/>
    </location>
</feature>
<dbReference type="InterPro" id="IPR009291">
    <property type="entry name" value="Vps62"/>
</dbReference>
<dbReference type="GeneID" id="14495231"/>
<dbReference type="GO" id="GO:0006623">
    <property type="term" value="P:protein targeting to vacuole"/>
    <property type="evidence" value="ECO:0007669"/>
    <property type="project" value="TreeGrafter"/>
</dbReference>
<dbReference type="OMA" id="DAIWYSQ"/>
<dbReference type="InterPro" id="IPR053102">
    <property type="entry name" value="VPS_Associated"/>
</dbReference>
<dbReference type="AlphaFoldDB" id="I2H1J9"/>
<dbReference type="GO" id="GO:0000329">
    <property type="term" value="C:fungal-type vacuole membrane"/>
    <property type="evidence" value="ECO:0007669"/>
    <property type="project" value="TreeGrafter"/>
</dbReference>
<evidence type="ECO:0008006" key="4">
    <source>
        <dbReference type="Google" id="ProtNLM"/>
    </source>
</evidence>
<protein>
    <recommendedName>
        <fullName evidence="4">Vacuolar protein sorting-associated protein 62</fullName>
    </recommendedName>
</protein>
<reference evidence="2 3" key="1">
    <citation type="journal article" date="2011" name="Proc. Natl. Acad. Sci. U.S.A.">
        <title>Evolutionary erosion of yeast sex chromosomes by mating-type switching accidents.</title>
        <authorList>
            <person name="Gordon J.L."/>
            <person name="Armisen D."/>
            <person name="Proux-Wera E."/>
            <person name="Oheigeartaigh S.S."/>
            <person name="Byrne K.P."/>
            <person name="Wolfe K.H."/>
        </authorList>
    </citation>
    <scope>NUCLEOTIDE SEQUENCE [LARGE SCALE GENOMIC DNA]</scope>
    <source>
        <strain evidence="3">ATCC 34711 / CBS 6284 / DSM 70876 / NBRC 10599 / NRRL Y-10934 / UCD 77-7</strain>
    </source>
</reference>
<accession>I2H1J9</accession>
<dbReference type="InParanoid" id="I2H1J9"/>
<dbReference type="HOGENOM" id="CLU_024079_2_0_1"/>
<evidence type="ECO:0000313" key="3">
    <source>
        <dbReference type="Proteomes" id="UP000002866"/>
    </source>
</evidence>
<feature type="chain" id="PRO_5003660120" description="Vacuolar protein sorting-associated protein 62" evidence="1">
    <location>
        <begin position="24"/>
        <end position="467"/>
    </location>
</feature>
<sequence length="467" mass="53900">MLVTLAFLLYSSIIWILPNFSSALVIPYIDENILNHFDNDPFNEYIEQNKIKPFNLKKNLPPILTPDKINDENRSLHKDISKIPSYVIDNCPLVHLYSEETYFPDDIKEYTKHFTLKDSDGNSIIDTPLSLQNLTSSYKVIHDDNETIVESNSLYMTSIDDFDKDPTWLLGKQPEYGTGYLKDAPAVLFVVDKGNGWVDAFWFYFYPMNGGPYIMGYGPWGSHVGDWEHSLVRFFKGKPQYLWLSAHSGGTAYQFGAIEKLEKLRHDEDGKLTPEVIERPLIFSARGTHANYASVGQHPHDVPFFFMPLSDFTDRGPLWDPSLNFYSYIYDGNKSVKPMNNQTSELGLNWLLYRGTWGDKQLPAKDPRQKWCPAQWRYIDGPIGPLFKNLQRQSLCQSIKSWKPFNHGCPARRYLKRGNGLTAERNDLIGDNCGVLLYNIRPKWLRSILRFVTWRGVLCNIMEYSTG</sequence>
<dbReference type="PANTHER" id="PTHR48220">
    <property type="match status" value="1"/>
</dbReference>
<evidence type="ECO:0000313" key="2">
    <source>
        <dbReference type="EMBL" id="CCH60251.1"/>
    </source>
</evidence>
<keyword evidence="3" id="KW-1185">Reference proteome</keyword>
<evidence type="ECO:0000256" key="1">
    <source>
        <dbReference type="SAM" id="SignalP"/>
    </source>
</evidence>
<dbReference type="FunCoup" id="I2H1J9">
    <property type="interactions" value="26"/>
</dbReference>
<name>I2H1J9_HENB6</name>